<gene>
    <name evidence="1" type="ORF">SDC9_208383</name>
</gene>
<reference evidence="1" key="1">
    <citation type="submission" date="2019-08" db="EMBL/GenBank/DDBJ databases">
        <authorList>
            <person name="Kucharzyk K."/>
            <person name="Murdoch R.W."/>
            <person name="Higgins S."/>
            <person name="Loffler F."/>
        </authorList>
    </citation>
    <scope>NUCLEOTIDE SEQUENCE</scope>
</reference>
<name>A0A645JBX3_9ZZZZ</name>
<organism evidence="1">
    <name type="scientific">bioreactor metagenome</name>
    <dbReference type="NCBI Taxonomy" id="1076179"/>
    <lineage>
        <taxon>unclassified sequences</taxon>
        <taxon>metagenomes</taxon>
        <taxon>ecological metagenomes</taxon>
    </lineage>
</organism>
<dbReference type="AlphaFoldDB" id="A0A645JBX3"/>
<comment type="caution">
    <text evidence="1">The sequence shown here is derived from an EMBL/GenBank/DDBJ whole genome shotgun (WGS) entry which is preliminary data.</text>
</comment>
<sequence length="84" mass="8986">MIESLLNRKGRKRVPSLLGLALEGGRLEGVVLKRTNGSLHVQQTLSVALSLHPLTAAPELVGREIRNHLDGQAFASDTAFSGCL</sequence>
<evidence type="ECO:0000313" key="1">
    <source>
        <dbReference type="EMBL" id="MPN60652.1"/>
    </source>
</evidence>
<proteinExistence type="predicted"/>
<protein>
    <submittedName>
        <fullName evidence="1">Uncharacterized protein</fullName>
    </submittedName>
</protein>
<accession>A0A645JBX3</accession>
<dbReference type="EMBL" id="VSSQ01136209">
    <property type="protein sequence ID" value="MPN60652.1"/>
    <property type="molecule type" value="Genomic_DNA"/>
</dbReference>